<proteinExistence type="predicted"/>
<name>A0ABY6RPK4_9MYCO</name>
<evidence type="ECO:0000313" key="2">
    <source>
        <dbReference type="Proteomes" id="UP000271464"/>
    </source>
</evidence>
<sequence>MSYELLFTEQEASYSAYMPAMFSSDNFDQ</sequence>
<comment type="caution">
    <text evidence="1">The sequence shown here is derived from an EMBL/GenBank/DDBJ whole genome shotgun (WGS) entry which is preliminary data.</text>
</comment>
<dbReference type="Proteomes" id="UP000271464">
    <property type="component" value="Unassembled WGS sequence"/>
</dbReference>
<evidence type="ECO:0000313" key="1">
    <source>
        <dbReference type="EMBL" id="VAZ99944.1"/>
    </source>
</evidence>
<protein>
    <submittedName>
        <fullName evidence="1">Uncharacterized protein</fullName>
    </submittedName>
</protein>
<reference evidence="1 2" key="1">
    <citation type="submission" date="2018-09" db="EMBL/GenBank/DDBJ databases">
        <authorList>
            <person name="Tagini F."/>
        </authorList>
    </citation>
    <scope>NUCLEOTIDE SEQUENCE [LARGE SCALE GENOMIC DNA]</scope>
    <source>
        <strain evidence="1 2">MK4</strain>
    </source>
</reference>
<gene>
    <name evidence="1" type="ORF">LAUMK4_04783</name>
</gene>
<organism evidence="1 2">
    <name type="scientific">Mycobacterium persicum</name>
    <dbReference type="NCBI Taxonomy" id="1487726"/>
    <lineage>
        <taxon>Bacteria</taxon>
        <taxon>Bacillati</taxon>
        <taxon>Actinomycetota</taxon>
        <taxon>Actinomycetes</taxon>
        <taxon>Mycobacteriales</taxon>
        <taxon>Mycobacteriaceae</taxon>
        <taxon>Mycobacterium</taxon>
    </lineage>
</organism>
<dbReference type="EMBL" id="UPHM01000130">
    <property type="protein sequence ID" value="VAZ99944.1"/>
    <property type="molecule type" value="Genomic_DNA"/>
</dbReference>
<accession>A0ABY6RPK4</accession>
<keyword evidence="2" id="KW-1185">Reference proteome</keyword>